<dbReference type="GO" id="GO:0008810">
    <property type="term" value="F:cellulase activity"/>
    <property type="evidence" value="ECO:0007669"/>
    <property type="project" value="UniProtKB-EC"/>
</dbReference>
<dbReference type="SUPFAM" id="SSF48208">
    <property type="entry name" value="Six-hairpin glycosidases"/>
    <property type="match status" value="1"/>
</dbReference>
<feature type="domain" description="Glycoside hydrolase family 9" evidence="10">
    <location>
        <begin position="21"/>
        <end position="465"/>
    </location>
</feature>
<dbReference type="EMBL" id="JAXUIC010000002">
    <property type="protein sequence ID" value="KAK4600951.1"/>
    <property type="molecule type" value="Genomic_DNA"/>
</dbReference>
<dbReference type="PROSITE" id="PS00592">
    <property type="entry name" value="GH9_2"/>
    <property type="match status" value="1"/>
</dbReference>
<accession>A0AAN7G167</accession>
<dbReference type="Proteomes" id="UP001324115">
    <property type="component" value="Unassembled WGS sequence"/>
</dbReference>
<dbReference type="PANTHER" id="PTHR22298">
    <property type="entry name" value="ENDO-1,4-BETA-GLUCANASE"/>
    <property type="match status" value="1"/>
</dbReference>
<dbReference type="InterPro" id="IPR001701">
    <property type="entry name" value="Glyco_hydro_9"/>
</dbReference>
<dbReference type="InterPro" id="IPR008928">
    <property type="entry name" value="6-hairpin_glycosidase_sf"/>
</dbReference>
<dbReference type="InterPro" id="IPR018221">
    <property type="entry name" value="Glyco_hydro_9_His_AS"/>
</dbReference>
<keyword evidence="3 8" id="KW-0378">Hydrolase</keyword>
<evidence type="ECO:0000256" key="6">
    <source>
        <dbReference type="ARBA" id="ARBA00023295"/>
    </source>
</evidence>
<evidence type="ECO:0000256" key="5">
    <source>
        <dbReference type="ARBA" id="ARBA00023277"/>
    </source>
</evidence>
<keyword evidence="5 8" id="KW-0119">Carbohydrate metabolism</keyword>
<evidence type="ECO:0000256" key="9">
    <source>
        <dbReference type="RuleBase" id="RU361166"/>
    </source>
</evidence>
<keyword evidence="12" id="KW-1185">Reference proteome</keyword>
<gene>
    <name evidence="11" type="ORF">RGQ29_010506</name>
</gene>
<evidence type="ECO:0000259" key="10">
    <source>
        <dbReference type="Pfam" id="PF00759"/>
    </source>
</evidence>
<evidence type="ECO:0000256" key="3">
    <source>
        <dbReference type="ARBA" id="ARBA00022801"/>
    </source>
</evidence>
<dbReference type="GO" id="GO:0030245">
    <property type="term" value="P:cellulose catabolic process"/>
    <property type="evidence" value="ECO:0007669"/>
    <property type="project" value="UniProtKB-KW"/>
</dbReference>
<keyword evidence="4 9" id="KW-0136">Cellulose degradation</keyword>
<evidence type="ECO:0000313" key="12">
    <source>
        <dbReference type="Proteomes" id="UP001324115"/>
    </source>
</evidence>
<proteinExistence type="inferred from homology"/>
<sequence>MSSSDIERPTVRFVHTISKSAGNYPSNSPVKFRGDSGLQDGNSTGTHDLVGGFYDSGNNIKFSFPTAYTHQKYTDIGELDHVKDIIKWDSDYLLKLFVPPNATFAAPILYSQASIHNYCTFVGSANNDSENPNDINCCGRPEDMTYQRPASTCDITASDLAGEIVAALSAASLVFKDDQAYSKDLVDAAEKLFELATNVDSTKQGTYTMVDACGGEARNFCNSSGYLDELIWGGTWLFFATGNTSYLEDATKRYDDAEKDKIPFDEGIFYWNNKFIANSVLLTRLQFFHDVGYPYEDALLSSSNLTDSVMCSYLSDQNFDKTHGGLILLKPDYDTPLHDYLDLLRRSGGMCSNDGFSVRLLTSFSMSQVNYILGDNPMKMSYMVGFGDHFPTQVHLRSSSIPWDNQHYSCAQGDRWLNSVDPNPNVLLGAMVTGPDQNDSFIDQRDKPQFTEPTISSNAGLVAALIALHDPPSISYDSNGFSFGIDQLGIFENIRIPTAP</sequence>
<evidence type="ECO:0000256" key="1">
    <source>
        <dbReference type="ARBA" id="ARBA00000966"/>
    </source>
</evidence>
<dbReference type="Gene3D" id="1.50.10.10">
    <property type="match status" value="1"/>
</dbReference>
<dbReference type="Pfam" id="PF00759">
    <property type="entry name" value="Glyco_hydro_9"/>
    <property type="match status" value="1"/>
</dbReference>
<evidence type="ECO:0000256" key="2">
    <source>
        <dbReference type="ARBA" id="ARBA00007072"/>
    </source>
</evidence>
<organism evidence="11 12">
    <name type="scientific">Quercus rubra</name>
    <name type="common">Northern red oak</name>
    <name type="synonym">Quercus borealis</name>
    <dbReference type="NCBI Taxonomy" id="3512"/>
    <lineage>
        <taxon>Eukaryota</taxon>
        <taxon>Viridiplantae</taxon>
        <taxon>Streptophyta</taxon>
        <taxon>Embryophyta</taxon>
        <taxon>Tracheophyta</taxon>
        <taxon>Spermatophyta</taxon>
        <taxon>Magnoliopsida</taxon>
        <taxon>eudicotyledons</taxon>
        <taxon>Gunneridae</taxon>
        <taxon>Pentapetalae</taxon>
        <taxon>rosids</taxon>
        <taxon>fabids</taxon>
        <taxon>Fagales</taxon>
        <taxon>Fagaceae</taxon>
        <taxon>Quercus</taxon>
    </lineage>
</organism>
<feature type="active site" evidence="8">
    <location>
        <position position="395"/>
    </location>
</feature>
<name>A0AAN7G167_QUERU</name>
<keyword evidence="7 8" id="KW-0624">Polysaccharide degradation</keyword>
<dbReference type="InterPro" id="IPR012341">
    <property type="entry name" value="6hp_glycosidase-like_sf"/>
</dbReference>
<evidence type="ECO:0000313" key="11">
    <source>
        <dbReference type="EMBL" id="KAK4600951.1"/>
    </source>
</evidence>
<comment type="catalytic activity">
    <reaction evidence="1 9">
        <text>Endohydrolysis of (1-&gt;4)-beta-D-glucosidic linkages in cellulose, lichenin and cereal beta-D-glucans.</text>
        <dbReference type="EC" id="3.2.1.4"/>
    </reaction>
</comment>
<comment type="caution">
    <text evidence="11">The sequence shown here is derived from an EMBL/GenBank/DDBJ whole genome shotgun (WGS) entry which is preliminary data.</text>
</comment>
<evidence type="ECO:0000256" key="8">
    <source>
        <dbReference type="PROSITE-ProRule" id="PRU10059"/>
    </source>
</evidence>
<reference evidence="11 12" key="1">
    <citation type="journal article" date="2023" name="G3 (Bethesda)">
        <title>A haplotype-resolved chromosome-scale genome for Quercus rubra L. provides insights into the genetics of adaptive traits for red oak species.</title>
        <authorList>
            <person name="Kapoor B."/>
            <person name="Jenkins J."/>
            <person name="Schmutz J."/>
            <person name="Zhebentyayeva T."/>
            <person name="Kuelheim C."/>
            <person name="Coggeshall M."/>
            <person name="Heim C."/>
            <person name="Lasky J.R."/>
            <person name="Leites L."/>
            <person name="Islam-Faridi N."/>
            <person name="Romero-Severson J."/>
            <person name="DeLeo V.L."/>
            <person name="Lucas S.M."/>
            <person name="Lazic D."/>
            <person name="Gailing O."/>
            <person name="Carlson J."/>
            <person name="Staton M."/>
        </authorList>
    </citation>
    <scope>NUCLEOTIDE SEQUENCE [LARGE SCALE GENOMIC DNA]</scope>
    <source>
        <strain evidence="11">Pseudo-F2</strain>
    </source>
</reference>
<protein>
    <recommendedName>
        <fullName evidence="9">Endoglucanase</fullName>
        <ecNumber evidence="9">3.2.1.4</ecNumber>
    </recommendedName>
</protein>
<evidence type="ECO:0000256" key="7">
    <source>
        <dbReference type="ARBA" id="ARBA00023326"/>
    </source>
</evidence>
<evidence type="ECO:0000256" key="4">
    <source>
        <dbReference type="ARBA" id="ARBA00023001"/>
    </source>
</evidence>
<comment type="similarity">
    <text evidence="2 8 9">Belongs to the glycosyl hydrolase 9 (cellulase E) family.</text>
</comment>
<keyword evidence="6 8" id="KW-0326">Glycosidase</keyword>
<dbReference type="AlphaFoldDB" id="A0AAN7G167"/>
<dbReference type="EC" id="3.2.1.4" evidence="9"/>